<protein>
    <submittedName>
        <fullName evidence="1">Uncharacterized protein</fullName>
    </submittedName>
</protein>
<keyword evidence="2" id="KW-1185">Reference proteome</keyword>
<comment type="caution">
    <text evidence="1">The sequence shown here is derived from an EMBL/GenBank/DDBJ whole genome shotgun (WGS) entry which is preliminary data.</text>
</comment>
<proteinExistence type="predicted"/>
<dbReference type="EMBL" id="AMYB01000014">
    <property type="protein sequence ID" value="OAC97632.1"/>
    <property type="molecule type" value="Genomic_DNA"/>
</dbReference>
<sequence>MKELLSYWQYNYLICFGADWNNNIHIVGSSNRAIKTDVLLRVEDDTTEAKDLPLLNYSVFSRYFKLLSKGKDQLSKNENATLASIRDLFTRIKARFLKEKGISLETAQILFIMPLGWTEKERYNDRMREFFLNINWIKPKDSESKLIMIPTIQVLADYFQESAKQKKQEPLDRERTSVLFSMQPASDEDKEDGRVKFSYTFFKMQSAKALITVSKTLASSDFLLVPSITSSKSLHLANLDSVMYNAVKKILARVKGEEQKRVSMKKEDDPAWTIVFHLLPIHESKFGLMSNWNKEILLEDVILEKQHHLQDLTHWTCNQLLAAIFEDVHVRDYFKQVSDFFKGALDEYGAIKNSPDGIQHTLFYSDWKSSHDNTSSTAGQDYTDYIVQALMEENLIQSGNDFSGINLISNAQFAMQHSYKMIQIANAILPPVIVGDEEAQNSSSFPAHKYTDSLITPNSFYVQANVTDMQISFILNKVIQVPSSSRTGVELFTVQERSVNVGHVTDTALDVLWNHYEFAVNLEEQQHTLFKRCQHHDTIMVLSSSHYNEFKKNGKKLIDSWFAAENTLSGEGSLDAYHLVSVDQQCTCALKLSQRLLLEVGFKPVIANIATTVASALFSNDFFGLYQISALILENSLKSIKNLYFSYSIDRMLRQALVGLLQVQHSRLLLLFHDEERVIKDASHLLGRGVYSQASNMTFTFKIELWPAKDKDEVVVGLLESGVCKKIPLVPVQRKRNSNNSFMFTYSGLTKEEDLPLEGVHSTFFIKDCNFLSIEVHVSDHPEKSTNQHIVGSAPFDFTGRKLCSPITLKLLPENYSSNIKFVASLSLVSSGRNIFNRVGMSTRQSDDRGEPYVFGVKKSVDIVERISLKK</sequence>
<dbReference type="VEuPathDB" id="FungiDB:MUCCIDRAFT_116291"/>
<accession>A0A168GFA1</accession>
<gene>
    <name evidence="1" type="ORF">MUCCIDRAFT_116291</name>
</gene>
<organism evidence="1 2">
    <name type="scientific">Mucor lusitanicus CBS 277.49</name>
    <dbReference type="NCBI Taxonomy" id="747725"/>
    <lineage>
        <taxon>Eukaryota</taxon>
        <taxon>Fungi</taxon>
        <taxon>Fungi incertae sedis</taxon>
        <taxon>Mucoromycota</taxon>
        <taxon>Mucoromycotina</taxon>
        <taxon>Mucoromycetes</taxon>
        <taxon>Mucorales</taxon>
        <taxon>Mucorineae</taxon>
        <taxon>Mucoraceae</taxon>
        <taxon>Mucor</taxon>
    </lineage>
</organism>
<dbReference type="OrthoDB" id="10378825at2759"/>
<dbReference type="Proteomes" id="UP000077051">
    <property type="component" value="Unassembled WGS sequence"/>
</dbReference>
<name>A0A168GFA1_MUCCL</name>
<evidence type="ECO:0000313" key="2">
    <source>
        <dbReference type="Proteomes" id="UP000077051"/>
    </source>
</evidence>
<evidence type="ECO:0000313" key="1">
    <source>
        <dbReference type="EMBL" id="OAC97632.1"/>
    </source>
</evidence>
<reference evidence="1 2" key="1">
    <citation type="submission" date="2015-06" db="EMBL/GenBank/DDBJ databases">
        <title>Expansion of signal transduction pathways in fungi by whole-genome duplication.</title>
        <authorList>
            <consortium name="DOE Joint Genome Institute"/>
            <person name="Corrochano L.M."/>
            <person name="Kuo A."/>
            <person name="Marcet-Houben M."/>
            <person name="Polaino S."/>
            <person name="Salamov A."/>
            <person name="Villalobos J.M."/>
            <person name="Alvarez M.I."/>
            <person name="Avalos J."/>
            <person name="Benito E.P."/>
            <person name="Benoit I."/>
            <person name="Burger G."/>
            <person name="Camino L.P."/>
            <person name="Canovas D."/>
            <person name="Cerda-Olmedo E."/>
            <person name="Cheng J.-F."/>
            <person name="Dominguez A."/>
            <person name="Elias M."/>
            <person name="Eslava A.P."/>
            <person name="Glaser F."/>
            <person name="Grimwood J."/>
            <person name="Gutierrez G."/>
            <person name="Heitman J."/>
            <person name="Henrissat B."/>
            <person name="Iturriaga E.A."/>
            <person name="Lang B.F."/>
            <person name="Lavin J.L."/>
            <person name="Lee S."/>
            <person name="Li W."/>
            <person name="Lindquist E."/>
            <person name="Lopez-Garcia S."/>
            <person name="Luque E.M."/>
            <person name="Marcos A.T."/>
            <person name="Martin J."/>
            <person name="Mccluskey K."/>
            <person name="Medina H.R."/>
            <person name="Miralles-Duran A."/>
            <person name="Miyazaki A."/>
            <person name="Munoz-Torres E."/>
            <person name="Oguiza J.A."/>
            <person name="Ohm R."/>
            <person name="Olmedo M."/>
            <person name="Orejas M."/>
            <person name="Ortiz-Castellanos L."/>
            <person name="Pisabarro A.G."/>
            <person name="Rodriguez-Romero J."/>
            <person name="Ruiz-Herrera J."/>
            <person name="Ruiz-Vazquez R."/>
            <person name="Sanz C."/>
            <person name="Schackwitz W."/>
            <person name="Schmutz J."/>
            <person name="Shahriari M."/>
            <person name="Shelest E."/>
            <person name="Silva-Franco F."/>
            <person name="Soanes D."/>
            <person name="Syed K."/>
            <person name="Tagua V.G."/>
            <person name="Talbot N.J."/>
            <person name="Thon M."/>
            <person name="De Vries R.P."/>
            <person name="Wiebenga A."/>
            <person name="Yadav J.S."/>
            <person name="Braun E.L."/>
            <person name="Baker S."/>
            <person name="Garre V."/>
            <person name="Horwitz B."/>
            <person name="Torres-Martinez S."/>
            <person name="Idnurm A."/>
            <person name="Herrera-Estrella A."/>
            <person name="Gabaldon T."/>
            <person name="Grigoriev I.V."/>
        </authorList>
    </citation>
    <scope>NUCLEOTIDE SEQUENCE [LARGE SCALE GENOMIC DNA]</scope>
    <source>
        <strain evidence="1 2">CBS 277.49</strain>
    </source>
</reference>
<dbReference type="AlphaFoldDB" id="A0A168GFA1"/>